<dbReference type="PIRSF" id="PIRSF000390">
    <property type="entry name" value="PLP_StrS"/>
    <property type="match status" value="1"/>
</dbReference>
<evidence type="ECO:0000256" key="5">
    <source>
        <dbReference type="RuleBase" id="RU004508"/>
    </source>
</evidence>
<dbReference type="GO" id="GO:0030170">
    <property type="term" value="F:pyridoxal phosphate binding"/>
    <property type="evidence" value="ECO:0007669"/>
    <property type="project" value="UniProtKB-ARBA"/>
</dbReference>
<keyword evidence="1 4" id="KW-0663">Pyridoxal phosphate</keyword>
<dbReference type="EMBL" id="FQZS01000004">
    <property type="protein sequence ID" value="SHI53189.1"/>
    <property type="molecule type" value="Genomic_DNA"/>
</dbReference>
<evidence type="ECO:0000313" key="7">
    <source>
        <dbReference type="Proteomes" id="UP000184442"/>
    </source>
</evidence>
<dbReference type="InterPro" id="IPR015422">
    <property type="entry name" value="PyrdxlP-dep_Trfase_small"/>
</dbReference>
<organism evidence="6 7">
    <name type="scientific">Lutispora thermophila DSM 19022</name>
    <dbReference type="NCBI Taxonomy" id="1122184"/>
    <lineage>
        <taxon>Bacteria</taxon>
        <taxon>Bacillati</taxon>
        <taxon>Bacillota</taxon>
        <taxon>Clostridia</taxon>
        <taxon>Lutisporales</taxon>
        <taxon>Lutisporaceae</taxon>
        <taxon>Lutispora</taxon>
    </lineage>
</organism>
<dbReference type="Gene3D" id="3.40.640.10">
    <property type="entry name" value="Type I PLP-dependent aspartate aminotransferase-like (Major domain)"/>
    <property type="match status" value="1"/>
</dbReference>
<dbReference type="GO" id="GO:0008483">
    <property type="term" value="F:transaminase activity"/>
    <property type="evidence" value="ECO:0007669"/>
    <property type="project" value="TreeGrafter"/>
</dbReference>
<dbReference type="FunFam" id="3.40.640.10:FF:000089">
    <property type="entry name" value="Aminotransferase, DegT/DnrJ/EryC1/StrS family"/>
    <property type="match status" value="1"/>
</dbReference>
<name>A0A1M6BWQ9_9FIRM</name>
<feature type="modified residue" description="N6-(pyridoxal phosphate)lysine" evidence="4">
    <location>
        <position position="186"/>
    </location>
</feature>
<dbReference type="OrthoDB" id="9810913at2"/>
<accession>A0A1M6BWQ9</accession>
<evidence type="ECO:0000256" key="2">
    <source>
        <dbReference type="ARBA" id="ARBA00037999"/>
    </source>
</evidence>
<dbReference type="STRING" id="1122184.SAMN02745176_00576"/>
<comment type="similarity">
    <text evidence="2 5">Belongs to the DegT/DnrJ/EryC1 family.</text>
</comment>
<dbReference type="AlphaFoldDB" id="A0A1M6BWQ9"/>
<protein>
    <submittedName>
        <fullName evidence="6">Perosamine synthetase</fullName>
    </submittedName>
</protein>
<proteinExistence type="inferred from homology"/>
<reference evidence="6 7" key="1">
    <citation type="submission" date="2016-11" db="EMBL/GenBank/DDBJ databases">
        <authorList>
            <person name="Jaros S."/>
            <person name="Januszkiewicz K."/>
            <person name="Wedrychowicz H."/>
        </authorList>
    </citation>
    <scope>NUCLEOTIDE SEQUENCE [LARGE SCALE GENOMIC DNA]</scope>
    <source>
        <strain evidence="6 7">DSM 19022</strain>
    </source>
</reference>
<dbReference type="Proteomes" id="UP000184442">
    <property type="component" value="Unassembled WGS sequence"/>
</dbReference>
<evidence type="ECO:0000256" key="3">
    <source>
        <dbReference type="PIRSR" id="PIRSR000390-1"/>
    </source>
</evidence>
<gene>
    <name evidence="6" type="ORF">SAMN02745176_00576</name>
</gene>
<evidence type="ECO:0000313" key="6">
    <source>
        <dbReference type="EMBL" id="SHI53189.1"/>
    </source>
</evidence>
<dbReference type="InterPro" id="IPR015421">
    <property type="entry name" value="PyrdxlP-dep_Trfase_major"/>
</dbReference>
<dbReference type="Pfam" id="PF01041">
    <property type="entry name" value="DegT_DnrJ_EryC1"/>
    <property type="match status" value="1"/>
</dbReference>
<evidence type="ECO:0000256" key="1">
    <source>
        <dbReference type="ARBA" id="ARBA00022898"/>
    </source>
</evidence>
<dbReference type="PANTHER" id="PTHR30244">
    <property type="entry name" value="TRANSAMINASE"/>
    <property type="match status" value="1"/>
</dbReference>
<sequence length="376" mass="42226">MVKKMKQIPLAKPDITNREIEYVADVLKSGILSIGPKVAKFEEMIAQYVGVKHAIAVNSGTSGLHLIVRAMGIGEGDEVITTPFSFVASSNCILMEGARPVFVDIDKNTLNIDIDKIEEKITDKTKAILAVDVFGHPVDMERINAIAEKHNLKVIEDSCEALGSEFKGIKCGKNCDAGVFAFYPNKQITTAEGGIIVTDDDTLADLCRSMRSQGRAITGTWLYHERLGYNYRLSELHAALGIAQMERIDEILKKRSKVAELYNDLLRDVPGVSIPYISPHVTMMSWFVYVIRLDKGIDRNKVMEELQSRGIGCKPYFTPINHQPFYKEYLSSDTDLSVNDDVSERTIAIPFYTTMTEEEVKYVVDNLKYILCKMEY</sequence>
<feature type="active site" description="Proton acceptor" evidence="3">
    <location>
        <position position="186"/>
    </location>
</feature>
<dbReference type="InterPro" id="IPR015424">
    <property type="entry name" value="PyrdxlP-dep_Trfase"/>
</dbReference>
<dbReference type="SUPFAM" id="SSF53383">
    <property type="entry name" value="PLP-dependent transferases"/>
    <property type="match status" value="1"/>
</dbReference>
<dbReference type="InterPro" id="IPR000653">
    <property type="entry name" value="DegT/StrS_aminotransferase"/>
</dbReference>
<evidence type="ECO:0000256" key="4">
    <source>
        <dbReference type="PIRSR" id="PIRSR000390-2"/>
    </source>
</evidence>
<dbReference type="Gene3D" id="3.90.1150.10">
    <property type="entry name" value="Aspartate Aminotransferase, domain 1"/>
    <property type="match status" value="1"/>
</dbReference>
<dbReference type="CDD" id="cd00616">
    <property type="entry name" value="AHBA_syn"/>
    <property type="match status" value="1"/>
</dbReference>
<dbReference type="GO" id="GO:0000271">
    <property type="term" value="P:polysaccharide biosynthetic process"/>
    <property type="evidence" value="ECO:0007669"/>
    <property type="project" value="TreeGrafter"/>
</dbReference>
<dbReference type="PANTHER" id="PTHR30244:SF39">
    <property type="entry name" value="BLR3650 PROTEIN"/>
    <property type="match status" value="1"/>
</dbReference>
<keyword evidence="7" id="KW-1185">Reference proteome</keyword>